<evidence type="ECO:0000313" key="3">
    <source>
        <dbReference type="Proteomes" id="UP000002429"/>
    </source>
</evidence>
<name>Q1LB03_CUPMC</name>
<reference evidence="3" key="1">
    <citation type="journal article" date="2010" name="PLoS ONE">
        <title>The complete genome sequence of Cupriavidus metallidurans strain CH34, a master survivalist in harsh and anthropogenic environments.</title>
        <authorList>
            <person name="Janssen P.J."/>
            <person name="Van Houdt R."/>
            <person name="Moors H."/>
            <person name="Monsieurs P."/>
            <person name="Morin N."/>
            <person name="Michaux A."/>
            <person name="Benotmane M.A."/>
            <person name="Leys N."/>
            <person name="Vallaeys T."/>
            <person name="Lapidus A."/>
            <person name="Monchy S."/>
            <person name="Medigue C."/>
            <person name="Taghavi S."/>
            <person name="McCorkle S."/>
            <person name="Dunn J."/>
            <person name="van der Lelie D."/>
            <person name="Mergeay M."/>
        </authorList>
    </citation>
    <scope>NUCLEOTIDE SEQUENCE [LARGE SCALE GENOMIC DNA]</scope>
    <source>
        <strain evidence="3">ATCC 43123 / DSM 2839 / NBRC 102507 / CH34</strain>
    </source>
</reference>
<accession>Q1LB03</accession>
<dbReference type="AlphaFoldDB" id="Q1LB03"/>
<evidence type="ECO:0000313" key="2">
    <source>
        <dbReference type="EMBL" id="ABF12673.1"/>
    </source>
</evidence>
<proteinExistence type="predicted"/>
<keyword evidence="3" id="KW-1185">Reference proteome</keyword>
<protein>
    <submittedName>
        <fullName evidence="2">Uncharacterized protein</fullName>
    </submittedName>
</protein>
<feature type="region of interest" description="Disordered" evidence="1">
    <location>
        <begin position="141"/>
        <end position="161"/>
    </location>
</feature>
<organism evidence="2 3">
    <name type="scientific">Cupriavidus metallidurans (strain ATCC 43123 / DSM 2839 / NBRC 102507 / CH34)</name>
    <name type="common">Ralstonia metallidurans</name>
    <dbReference type="NCBI Taxonomy" id="266264"/>
    <lineage>
        <taxon>Bacteria</taxon>
        <taxon>Pseudomonadati</taxon>
        <taxon>Pseudomonadota</taxon>
        <taxon>Betaproteobacteria</taxon>
        <taxon>Burkholderiales</taxon>
        <taxon>Burkholderiaceae</taxon>
        <taxon>Cupriavidus</taxon>
    </lineage>
</organism>
<sequence length="161" mass="18043">MLCNGEQIMTAGEIRRPAIGPISESAKPSAHRAWTVLGEASAGIALSDWHEDYAIAEVAAVLADDQEVSPRTRAAVEGLLHRHRLLAEELSRQRKLLQEWILSQQTYKTLYFQYSGQSPDAPNIELMLEKDMVRRRIRDQLSAGRDQVSVAEESPHSLSRP</sequence>
<dbReference type="EMBL" id="CP000353">
    <property type="protein sequence ID" value="ABF12673.1"/>
    <property type="molecule type" value="Genomic_DNA"/>
</dbReference>
<keyword evidence="2" id="KW-0614">Plasmid</keyword>
<dbReference type="Proteomes" id="UP000002429">
    <property type="component" value="Plasmid megaplasmid"/>
</dbReference>
<gene>
    <name evidence="2" type="ordered locus">Rmet_5814</name>
</gene>
<geneLocation type="plasmid" evidence="2 3">
    <name>megaplasmid</name>
</geneLocation>
<evidence type="ECO:0000256" key="1">
    <source>
        <dbReference type="SAM" id="MobiDB-lite"/>
    </source>
</evidence>
<dbReference type="HOGENOM" id="CLU_142131_0_0_4"/>
<dbReference type="KEGG" id="rme:Rmet_5814"/>